<evidence type="ECO:0000313" key="1">
    <source>
        <dbReference type="EMBL" id="KAH9793920.1"/>
    </source>
</evidence>
<dbReference type="Proteomes" id="UP000829398">
    <property type="component" value="Chromosome 2"/>
</dbReference>
<evidence type="ECO:0000313" key="2">
    <source>
        <dbReference type="Proteomes" id="UP000829398"/>
    </source>
</evidence>
<reference evidence="2" key="1">
    <citation type="journal article" date="2023" name="Hortic. Res.">
        <title>A chromosome-level phased genome enabling allele-level studies in sweet orange: a case study on citrus Huanglongbing tolerance.</title>
        <authorList>
            <person name="Wu B."/>
            <person name="Yu Q."/>
            <person name="Deng Z."/>
            <person name="Duan Y."/>
            <person name="Luo F."/>
            <person name="Gmitter F. Jr."/>
        </authorList>
    </citation>
    <scope>NUCLEOTIDE SEQUENCE [LARGE SCALE GENOMIC DNA]</scope>
    <source>
        <strain evidence="2">cv. Valencia</strain>
    </source>
</reference>
<keyword evidence="2" id="KW-1185">Reference proteome</keyword>
<keyword evidence="1" id="KW-0808">Transferase</keyword>
<proteinExistence type="predicted"/>
<dbReference type="EMBL" id="CM039171">
    <property type="protein sequence ID" value="KAH9793920.1"/>
    <property type="molecule type" value="Genomic_DNA"/>
</dbReference>
<comment type="caution">
    <text evidence="1">The sequence shown here is derived from an EMBL/GenBank/DDBJ whole genome shotgun (WGS) entry which is preliminary data.</text>
</comment>
<protein>
    <submittedName>
        <fullName evidence="1">Reverse transcriptase Ty1/copia-type domain-containing protein</fullName>
    </submittedName>
</protein>
<name>A0ACB8N7H0_CITSI</name>
<organism evidence="1 2">
    <name type="scientific">Citrus sinensis</name>
    <name type="common">Sweet orange</name>
    <name type="synonym">Citrus aurantium var. sinensis</name>
    <dbReference type="NCBI Taxonomy" id="2711"/>
    <lineage>
        <taxon>Eukaryota</taxon>
        <taxon>Viridiplantae</taxon>
        <taxon>Streptophyta</taxon>
        <taxon>Embryophyta</taxon>
        <taxon>Tracheophyta</taxon>
        <taxon>Spermatophyta</taxon>
        <taxon>Magnoliopsida</taxon>
        <taxon>eudicotyledons</taxon>
        <taxon>Gunneridae</taxon>
        <taxon>Pentapetalae</taxon>
        <taxon>rosids</taxon>
        <taxon>malvids</taxon>
        <taxon>Sapindales</taxon>
        <taxon>Rutaceae</taxon>
        <taxon>Aurantioideae</taxon>
        <taxon>Citrus</taxon>
    </lineage>
</organism>
<keyword evidence="1" id="KW-0695">RNA-directed DNA polymerase</keyword>
<accession>A0ACB8N7H0</accession>
<gene>
    <name evidence="1" type="ORF">KPL71_004710</name>
</gene>
<sequence>MEFARSREGIFVNQKKYVIDLLNETGMLGCKPAETPIEPNVKLQPAEAENVKNREHYQRLVGRLIYLSHTRPDIPFSISMVSQFMHALGPAHFEAVYRILRYLKGTPGKGLLFKPQGHYIVDRRSTSGYCSFVGGNLVTWRSKKQNVVARNSAGAEFRAVAHGICEIMWIRRLLEELKATKSSPMKFYCDNKVAISIAHNPVLHDCTKHVEVDKHFIKEKIDNGLVHMEHIPTGEQVADVFTKGLHTKQFDFLVGKLAMEDIFKPA</sequence>
<keyword evidence="1" id="KW-0548">Nucleotidyltransferase</keyword>